<proteinExistence type="predicted"/>
<dbReference type="Proteomes" id="UP001500908">
    <property type="component" value="Unassembled WGS sequence"/>
</dbReference>
<gene>
    <name evidence="4" type="ORF">GCM10022402_05380</name>
</gene>
<comment type="caution">
    <text evidence="4">The sequence shown here is derived from an EMBL/GenBank/DDBJ whole genome shotgun (WGS) entry which is preliminary data.</text>
</comment>
<evidence type="ECO:0000259" key="2">
    <source>
        <dbReference type="Pfam" id="PF01408"/>
    </source>
</evidence>
<dbReference type="SUPFAM" id="SSF51735">
    <property type="entry name" value="NAD(P)-binding Rossmann-fold domains"/>
    <property type="match status" value="1"/>
</dbReference>
<dbReference type="PANTHER" id="PTHR43818">
    <property type="entry name" value="BCDNA.GH03377"/>
    <property type="match status" value="1"/>
</dbReference>
<dbReference type="RefSeq" id="WP_344966901.1">
    <property type="nucleotide sequence ID" value="NZ_BAABDD010000002.1"/>
</dbReference>
<dbReference type="InterPro" id="IPR036291">
    <property type="entry name" value="NAD(P)-bd_dom_sf"/>
</dbReference>
<dbReference type="Gene3D" id="3.30.360.10">
    <property type="entry name" value="Dihydrodipicolinate Reductase, domain 2"/>
    <property type="match status" value="1"/>
</dbReference>
<dbReference type="Pfam" id="PF01408">
    <property type="entry name" value="GFO_IDH_MocA"/>
    <property type="match status" value="1"/>
</dbReference>
<evidence type="ECO:0000259" key="3">
    <source>
        <dbReference type="Pfam" id="PF22725"/>
    </source>
</evidence>
<dbReference type="InterPro" id="IPR000683">
    <property type="entry name" value="Gfo/Idh/MocA-like_OxRdtase_N"/>
</dbReference>
<evidence type="ECO:0000313" key="5">
    <source>
        <dbReference type="Proteomes" id="UP001500908"/>
    </source>
</evidence>
<dbReference type="InterPro" id="IPR050463">
    <property type="entry name" value="Gfo/Idh/MocA_oxidrdct_glycsds"/>
</dbReference>
<protein>
    <submittedName>
        <fullName evidence="4">Gfo/Idh/MocA family oxidoreductase</fullName>
    </submittedName>
</protein>
<sequence length="305" mass="32289">MTLRVGLLGTGYWAAETQGAALAQHHEVTFVGVWGRDSAKTGALAERYGVGAYDDVDALIADVDVVAIALPPDVQAELALRAAAAGRHLLLDKPLALSPLAAERIVAEVERRQVASVIFFTNRFCDNVETLLTEATHEGNWDGAQATMFASIFHPGNPFGVSPWRREKGGLWDIGPHALSVLLPVLGPVTEVSAMDAPRDTVHVLARHNSGAVSTLSLTLDAAPAATRSQFLFHGSGGLLPVPDGDRDPVAAFEVAVGQLVHNVGQATINHPCDVRFGREVVAILDAADTARREGRTVRVAGLGR</sequence>
<name>A0ABP7EY37_9ACTN</name>
<organism evidence="4 5">
    <name type="scientific">Salinactinospora qingdaonensis</name>
    <dbReference type="NCBI Taxonomy" id="702744"/>
    <lineage>
        <taxon>Bacteria</taxon>
        <taxon>Bacillati</taxon>
        <taxon>Actinomycetota</taxon>
        <taxon>Actinomycetes</taxon>
        <taxon>Streptosporangiales</taxon>
        <taxon>Nocardiopsidaceae</taxon>
        <taxon>Salinactinospora</taxon>
    </lineage>
</organism>
<feature type="domain" description="GFO/IDH/MocA-like oxidoreductase" evidence="3">
    <location>
        <begin position="154"/>
        <end position="238"/>
    </location>
</feature>
<feature type="domain" description="Gfo/Idh/MocA-like oxidoreductase N-terminal" evidence="2">
    <location>
        <begin position="3"/>
        <end position="115"/>
    </location>
</feature>
<dbReference type="Gene3D" id="3.40.50.720">
    <property type="entry name" value="NAD(P)-binding Rossmann-like Domain"/>
    <property type="match status" value="1"/>
</dbReference>
<reference evidence="5" key="1">
    <citation type="journal article" date="2019" name="Int. J. Syst. Evol. Microbiol.">
        <title>The Global Catalogue of Microorganisms (GCM) 10K type strain sequencing project: providing services to taxonomists for standard genome sequencing and annotation.</title>
        <authorList>
            <consortium name="The Broad Institute Genomics Platform"/>
            <consortium name="The Broad Institute Genome Sequencing Center for Infectious Disease"/>
            <person name="Wu L."/>
            <person name="Ma J."/>
        </authorList>
    </citation>
    <scope>NUCLEOTIDE SEQUENCE [LARGE SCALE GENOMIC DNA]</scope>
    <source>
        <strain evidence="5">JCM 17137</strain>
    </source>
</reference>
<dbReference type="EMBL" id="BAABDD010000002">
    <property type="protein sequence ID" value="GAA3727604.1"/>
    <property type="molecule type" value="Genomic_DNA"/>
</dbReference>
<dbReference type="PANTHER" id="PTHR43818:SF11">
    <property type="entry name" value="BCDNA.GH03377"/>
    <property type="match status" value="1"/>
</dbReference>
<keyword evidence="5" id="KW-1185">Reference proteome</keyword>
<evidence type="ECO:0000313" key="4">
    <source>
        <dbReference type="EMBL" id="GAA3727604.1"/>
    </source>
</evidence>
<dbReference type="InterPro" id="IPR055170">
    <property type="entry name" value="GFO_IDH_MocA-like_dom"/>
</dbReference>
<keyword evidence="1" id="KW-0560">Oxidoreductase</keyword>
<dbReference type="Pfam" id="PF22725">
    <property type="entry name" value="GFO_IDH_MocA_C3"/>
    <property type="match status" value="1"/>
</dbReference>
<accession>A0ABP7EY37</accession>
<dbReference type="SUPFAM" id="SSF55347">
    <property type="entry name" value="Glyceraldehyde-3-phosphate dehydrogenase-like, C-terminal domain"/>
    <property type="match status" value="1"/>
</dbReference>
<evidence type="ECO:0000256" key="1">
    <source>
        <dbReference type="ARBA" id="ARBA00023002"/>
    </source>
</evidence>